<name>A0A3E1BL47_RHILT</name>
<feature type="region of interest" description="Disordered" evidence="1">
    <location>
        <begin position="47"/>
        <end position="117"/>
    </location>
</feature>
<dbReference type="AlphaFoldDB" id="A0A3E1BL47"/>
<dbReference type="EMBL" id="NAOO01000013">
    <property type="protein sequence ID" value="RFB94076.1"/>
    <property type="molecule type" value="Genomic_DNA"/>
</dbReference>
<sequence>MSGKAANALSESEGQEKQAPGQWPTPSFEAPAGHLRMRAERGRCFWFTGERSGKPDPTLRGTQGGLQPLAARSIKPNGTTISPHPEVCRPQAGTSKDEGGWLDLQHADPTLAEPTSG</sequence>
<evidence type="ECO:0000313" key="2">
    <source>
        <dbReference type="EMBL" id="RFB94076.1"/>
    </source>
</evidence>
<evidence type="ECO:0000313" key="3">
    <source>
        <dbReference type="Proteomes" id="UP000256748"/>
    </source>
</evidence>
<comment type="caution">
    <text evidence="2">The sequence shown here is derived from an EMBL/GenBank/DDBJ whole genome shotgun (WGS) entry which is preliminary data.</text>
</comment>
<dbReference type="Proteomes" id="UP000256748">
    <property type="component" value="Unassembled WGS sequence"/>
</dbReference>
<proteinExistence type="predicted"/>
<protein>
    <submittedName>
        <fullName evidence="2">Uncharacterized protein</fullName>
    </submittedName>
</protein>
<gene>
    <name evidence="2" type="ORF">B5K10_12770</name>
</gene>
<reference evidence="2 3" key="1">
    <citation type="submission" date="2017-03" db="EMBL/GenBank/DDBJ databases">
        <title>Genome analysis of Rhizobial strains effectives or ineffectives for nitrogen fixation isolated from bean seeds.</title>
        <authorList>
            <person name="Peralta H."/>
            <person name="Aguilar-Vera A."/>
            <person name="Mora Y."/>
            <person name="Vargas-Lagunas C."/>
            <person name="Girard L."/>
            <person name="Mora J."/>
        </authorList>
    </citation>
    <scope>NUCLEOTIDE SEQUENCE [LARGE SCALE GENOMIC DNA]</scope>
    <source>
        <strain evidence="2 3">CCGM5</strain>
    </source>
</reference>
<evidence type="ECO:0000256" key="1">
    <source>
        <dbReference type="SAM" id="MobiDB-lite"/>
    </source>
</evidence>
<organism evidence="2 3">
    <name type="scientific">Rhizobium leguminosarum bv. trifolii</name>
    <dbReference type="NCBI Taxonomy" id="386"/>
    <lineage>
        <taxon>Bacteria</taxon>
        <taxon>Pseudomonadati</taxon>
        <taxon>Pseudomonadota</taxon>
        <taxon>Alphaproteobacteria</taxon>
        <taxon>Hyphomicrobiales</taxon>
        <taxon>Rhizobiaceae</taxon>
        <taxon>Rhizobium/Agrobacterium group</taxon>
        <taxon>Rhizobium</taxon>
    </lineage>
</organism>
<feature type="region of interest" description="Disordered" evidence="1">
    <location>
        <begin position="1"/>
        <end position="33"/>
    </location>
</feature>
<accession>A0A3E1BL47</accession>